<dbReference type="OrthoDB" id="9778766at2"/>
<dbReference type="CDD" id="cd02440">
    <property type="entry name" value="AdoMet_MTases"/>
    <property type="match status" value="1"/>
</dbReference>
<protein>
    <submittedName>
        <fullName evidence="2">Methyltransferase type 11</fullName>
    </submittedName>
</protein>
<keyword evidence="2" id="KW-0489">Methyltransferase</keyword>
<evidence type="ECO:0000313" key="2">
    <source>
        <dbReference type="EMBL" id="ADY59646.1"/>
    </source>
</evidence>
<evidence type="ECO:0000313" key="3">
    <source>
        <dbReference type="Proteomes" id="UP000006860"/>
    </source>
</evidence>
<dbReference type="Proteomes" id="UP000006860">
    <property type="component" value="Chromosome"/>
</dbReference>
<dbReference type="GO" id="GO:0032259">
    <property type="term" value="P:methylation"/>
    <property type="evidence" value="ECO:0007669"/>
    <property type="project" value="UniProtKB-KW"/>
</dbReference>
<evidence type="ECO:0000259" key="1">
    <source>
        <dbReference type="Pfam" id="PF08241"/>
    </source>
</evidence>
<name>F0SIL8_RUBBR</name>
<sequence>MERQLEPEAMDDELEVAAYDEMGHDTVNQAFVDDFLAIDAPTPSDWSVLDLGAGTAQIPMLLAEACPGCAITAVDLSSPMLSLARKNIERAGLGGRITLRMANSASLPFADNQFDAVISNSLIHHLPEPIESLREAVRVLQPDGQLFVRDLFRPACSKTLEQIVATYAGSESTTQQQLLRQSLHAALKLEEVEKLLADLEDFDGEVKVTSDRHWTLSGRKR</sequence>
<dbReference type="InterPro" id="IPR013216">
    <property type="entry name" value="Methyltransf_11"/>
</dbReference>
<dbReference type="InterPro" id="IPR050508">
    <property type="entry name" value="Methyltransf_Superfamily"/>
</dbReference>
<dbReference type="PANTHER" id="PTHR42912">
    <property type="entry name" value="METHYLTRANSFERASE"/>
    <property type="match status" value="1"/>
</dbReference>
<organism evidence="2 3">
    <name type="scientific">Rubinisphaera brasiliensis (strain ATCC 49424 / DSM 5305 / JCM 21570 / IAM 15109 / NBRC 103401 / IFAM 1448)</name>
    <name type="common">Planctomyces brasiliensis</name>
    <dbReference type="NCBI Taxonomy" id="756272"/>
    <lineage>
        <taxon>Bacteria</taxon>
        <taxon>Pseudomonadati</taxon>
        <taxon>Planctomycetota</taxon>
        <taxon>Planctomycetia</taxon>
        <taxon>Planctomycetales</taxon>
        <taxon>Planctomycetaceae</taxon>
        <taxon>Rubinisphaera</taxon>
    </lineage>
</organism>
<dbReference type="eggNOG" id="COG2226">
    <property type="taxonomic scope" value="Bacteria"/>
</dbReference>
<dbReference type="InterPro" id="IPR029063">
    <property type="entry name" value="SAM-dependent_MTases_sf"/>
</dbReference>
<proteinExistence type="predicted"/>
<reference evidence="3" key="1">
    <citation type="submission" date="2011-02" db="EMBL/GenBank/DDBJ databases">
        <title>The complete genome of Planctomyces brasiliensis DSM 5305.</title>
        <authorList>
            <person name="Lucas S."/>
            <person name="Copeland A."/>
            <person name="Lapidus A."/>
            <person name="Bruce D."/>
            <person name="Goodwin L."/>
            <person name="Pitluck S."/>
            <person name="Kyrpides N."/>
            <person name="Mavromatis K."/>
            <person name="Pagani I."/>
            <person name="Ivanova N."/>
            <person name="Ovchinnikova G."/>
            <person name="Lu M."/>
            <person name="Detter J.C."/>
            <person name="Han C."/>
            <person name="Land M."/>
            <person name="Hauser L."/>
            <person name="Markowitz V."/>
            <person name="Cheng J.-F."/>
            <person name="Hugenholtz P."/>
            <person name="Woyke T."/>
            <person name="Wu D."/>
            <person name="Tindall B."/>
            <person name="Pomrenke H.G."/>
            <person name="Brambilla E."/>
            <person name="Klenk H.-P."/>
            <person name="Eisen J.A."/>
        </authorList>
    </citation>
    <scope>NUCLEOTIDE SEQUENCE [LARGE SCALE GENOMIC DNA]</scope>
    <source>
        <strain evidence="3">ATCC 49424 / DSM 5305 / JCM 21570 / NBRC 103401 / IFAM 1448</strain>
    </source>
</reference>
<dbReference type="PANTHER" id="PTHR42912:SF93">
    <property type="entry name" value="N6-ADENOSINE-METHYLTRANSFERASE TMT1A"/>
    <property type="match status" value="1"/>
</dbReference>
<dbReference type="RefSeq" id="WP_013628371.1">
    <property type="nucleotide sequence ID" value="NC_015174.1"/>
</dbReference>
<dbReference type="Pfam" id="PF08241">
    <property type="entry name" value="Methyltransf_11"/>
    <property type="match status" value="1"/>
</dbReference>
<dbReference type="Gene3D" id="3.40.50.150">
    <property type="entry name" value="Vaccinia Virus protein VP39"/>
    <property type="match status" value="1"/>
</dbReference>
<dbReference type="HOGENOM" id="CLU_108522_0_0_0"/>
<dbReference type="AlphaFoldDB" id="F0SIL8"/>
<dbReference type="EMBL" id="CP002546">
    <property type="protein sequence ID" value="ADY59646.1"/>
    <property type="molecule type" value="Genomic_DNA"/>
</dbReference>
<feature type="domain" description="Methyltransferase type 11" evidence="1">
    <location>
        <begin position="49"/>
        <end position="148"/>
    </location>
</feature>
<dbReference type="STRING" id="756272.Plabr_2042"/>
<gene>
    <name evidence="2" type="ordered locus">Plabr_2042</name>
</gene>
<accession>F0SIL8</accession>
<dbReference type="KEGG" id="pbs:Plabr_2042"/>
<dbReference type="GO" id="GO:0008757">
    <property type="term" value="F:S-adenosylmethionine-dependent methyltransferase activity"/>
    <property type="evidence" value="ECO:0007669"/>
    <property type="project" value="InterPro"/>
</dbReference>
<dbReference type="SUPFAM" id="SSF53335">
    <property type="entry name" value="S-adenosyl-L-methionine-dependent methyltransferases"/>
    <property type="match status" value="1"/>
</dbReference>
<keyword evidence="3" id="KW-1185">Reference proteome</keyword>
<keyword evidence="2" id="KW-0808">Transferase</keyword>